<dbReference type="AlphaFoldDB" id="A0A2S6ZH15"/>
<evidence type="ECO:0000313" key="2">
    <source>
        <dbReference type="EMBL" id="PPT91506.1"/>
    </source>
</evidence>
<sequence length="159" mass="16966">MYGVHRPGLLAERAADSAWTTHAARGPGCLPVFAFRLRAALCGGDRAQALQAPSVALDTPTLRALAVRDRAAVPPAQIRGGGYVVDALSAALGVLGRHRSCCRRNAARGRPRRHCRDRRGDLRGNWPARSTVSTASAPPDARRSRRGSSSWPIACTRPA</sequence>
<proteinExistence type="predicted"/>
<evidence type="ECO:0000313" key="3">
    <source>
        <dbReference type="Proteomes" id="UP000239898"/>
    </source>
</evidence>
<dbReference type="Proteomes" id="UP000239898">
    <property type="component" value="Unassembled WGS sequence"/>
</dbReference>
<feature type="region of interest" description="Disordered" evidence="1">
    <location>
        <begin position="112"/>
        <end position="159"/>
    </location>
</feature>
<accession>A0A2S6ZH15</accession>
<dbReference type="Gene3D" id="1.10.4080.10">
    <property type="entry name" value="ADP-ribosylation/Crystallin J1"/>
    <property type="match status" value="1"/>
</dbReference>
<evidence type="ECO:0000256" key="1">
    <source>
        <dbReference type="SAM" id="MobiDB-lite"/>
    </source>
</evidence>
<dbReference type="InterPro" id="IPR036705">
    <property type="entry name" value="Ribosyl_crysJ1_sf"/>
</dbReference>
<comment type="caution">
    <text evidence="2">The sequence shown here is derived from an EMBL/GenBank/DDBJ whole genome shotgun (WGS) entry which is preliminary data.</text>
</comment>
<organism evidence="2 3">
    <name type="scientific">Xanthomonas theicola</name>
    <dbReference type="NCBI Taxonomy" id="56464"/>
    <lineage>
        <taxon>Bacteria</taxon>
        <taxon>Pseudomonadati</taxon>
        <taxon>Pseudomonadota</taxon>
        <taxon>Gammaproteobacteria</taxon>
        <taxon>Lysobacterales</taxon>
        <taxon>Lysobacteraceae</taxon>
        <taxon>Xanthomonas</taxon>
    </lineage>
</organism>
<keyword evidence="3" id="KW-1185">Reference proteome</keyword>
<protein>
    <submittedName>
        <fullName evidence="2">Uncharacterized protein</fullName>
    </submittedName>
</protein>
<dbReference type="EMBL" id="MIGX01000025">
    <property type="protein sequence ID" value="PPT91506.1"/>
    <property type="molecule type" value="Genomic_DNA"/>
</dbReference>
<reference evidence="2 3" key="1">
    <citation type="submission" date="2016-08" db="EMBL/GenBank/DDBJ databases">
        <title>Evolution of the type three secretion system and type three effector repertoires in Xanthomonas.</title>
        <authorList>
            <person name="Merda D."/>
            <person name="Briand M."/>
            <person name="Bosis E."/>
            <person name="Rousseau C."/>
            <person name="Portier P."/>
            <person name="Jacques M.-A."/>
            <person name="Fischer-Le Saux M."/>
        </authorList>
    </citation>
    <scope>NUCLEOTIDE SEQUENCE [LARGE SCALE GENOMIC DNA]</scope>
    <source>
        <strain evidence="2 3">CFBP 4691</strain>
    </source>
</reference>
<name>A0A2S6ZH15_9XANT</name>
<gene>
    <name evidence="2" type="ORF">XthCFBP4691_07335</name>
</gene>